<keyword evidence="3" id="KW-1185">Reference proteome</keyword>
<dbReference type="InterPro" id="IPR025333">
    <property type="entry name" value="DUF4239"/>
</dbReference>
<feature type="transmembrane region" description="Helical" evidence="1">
    <location>
        <begin position="217"/>
        <end position="238"/>
    </location>
</feature>
<evidence type="ECO:0000256" key="1">
    <source>
        <dbReference type="SAM" id="Phobius"/>
    </source>
</evidence>
<name>A0A939F9U6_9ACTN</name>
<dbReference type="Pfam" id="PF14023">
    <property type="entry name" value="Bestrophin-like"/>
    <property type="match status" value="1"/>
</dbReference>
<keyword evidence="1" id="KW-0812">Transmembrane</keyword>
<dbReference type="AlphaFoldDB" id="A0A939F9U6"/>
<dbReference type="EMBL" id="JAFLRJ010000270">
    <property type="protein sequence ID" value="MBO0515286.1"/>
    <property type="molecule type" value="Genomic_DNA"/>
</dbReference>
<accession>A0A939F9U6</accession>
<evidence type="ECO:0000313" key="3">
    <source>
        <dbReference type="Proteomes" id="UP000664167"/>
    </source>
</evidence>
<organism evidence="2 3">
    <name type="scientific">Streptomyces beijiangensis</name>
    <dbReference type="NCBI Taxonomy" id="163361"/>
    <lineage>
        <taxon>Bacteria</taxon>
        <taxon>Bacillati</taxon>
        <taxon>Actinomycetota</taxon>
        <taxon>Actinomycetes</taxon>
        <taxon>Kitasatosporales</taxon>
        <taxon>Streptomycetaceae</taxon>
        <taxon>Streptomyces</taxon>
    </lineage>
</organism>
<feature type="transmembrane region" description="Helical" evidence="1">
    <location>
        <begin position="12"/>
        <end position="33"/>
    </location>
</feature>
<keyword evidence="1" id="KW-1133">Transmembrane helix</keyword>
<dbReference type="Proteomes" id="UP000664167">
    <property type="component" value="Unassembled WGS sequence"/>
</dbReference>
<dbReference type="RefSeq" id="WP_206965969.1">
    <property type="nucleotide sequence ID" value="NZ_BAAAJJ010000001.1"/>
</dbReference>
<feature type="transmembrane region" description="Helical" evidence="1">
    <location>
        <begin position="189"/>
        <end position="210"/>
    </location>
</feature>
<feature type="transmembrane region" description="Helical" evidence="1">
    <location>
        <begin position="45"/>
        <end position="70"/>
    </location>
</feature>
<keyword evidence="1" id="KW-0472">Membrane</keyword>
<proteinExistence type="predicted"/>
<sequence length="262" mass="28455">MEIWLLNSFGTFALSVLICGGVMSVAVAGTLLVRRRLPRVTAGKYNDMIGVVLGMYAAIYGIILAFVVVAEWEGLNQAGTNVAAEASQTAEVVREAAAFPPEQQQRVNAAMGAYVRAVVDKQWPRMRDGDPDPNLTNPEVTAVYKVFQDYEPRTEAEKTYYAQSVGTLADIASARRTRLAQAEQELPPLLIVLVYGGAIVMLPLTFLYGIEGLRAQFMFVVAVAALIGVSLLLCLTLDHPFAGALSVTPQPFKEGVLAQFWQ</sequence>
<evidence type="ECO:0000313" key="2">
    <source>
        <dbReference type="EMBL" id="MBO0515286.1"/>
    </source>
</evidence>
<reference evidence="2" key="1">
    <citation type="submission" date="2021-03" db="EMBL/GenBank/DDBJ databases">
        <title>Streptomyces poriferae sp. nov., a novel marine sponge-derived Actinobacteria species with anti-MRSA activity.</title>
        <authorList>
            <person name="Sandoval-Powers M."/>
            <person name="Kralova S."/>
            <person name="Nguyen G.-S."/>
            <person name="Fawwal D."/>
            <person name="Degnes K."/>
            <person name="Klinkenberg G."/>
            <person name="Sletta H."/>
            <person name="Wentzel A."/>
            <person name="Liles M.R."/>
        </authorList>
    </citation>
    <scope>NUCLEOTIDE SEQUENCE</scope>
    <source>
        <strain evidence="2">DSM 41794</strain>
    </source>
</reference>
<comment type="caution">
    <text evidence="2">The sequence shown here is derived from an EMBL/GenBank/DDBJ whole genome shotgun (WGS) entry which is preliminary data.</text>
</comment>
<gene>
    <name evidence="2" type="ORF">J0695_26350</name>
</gene>
<protein>
    <submittedName>
        <fullName evidence="2">DUF4239 domain-containing protein</fullName>
    </submittedName>
</protein>